<feature type="domain" description="Cupin type-2" evidence="1">
    <location>
        <begin position="46"/>
        <end position="106"/>
    </location>
</feature>
<dbReference type="Pfam" id="PF07883">
    <property type="entry name" value="Cupin_2"/>
    <property type="match status" value="1"/>
</dbReference>
<dbReference type="AlphaFoldDB" id="U2QBG2"/>
<dbReference type="PATRIC" id="fig|1321820.3.peg.281"/>
<keyword evidence="3" id="KW-1185">Reference proteome</keyword>
<protein>
    <submittedName>
        <fullName evidence="2">Cupin domain protein</fullName>
    </submittedName>
</protein>
<dbReference type="PANTHER" id="PTHR43698">
    <property type="entry name" value="RIBD C-TERMINAL DOMAIN CONTAINING PROTEIN"/>
    <property type="match status" value="1"/>
</dbReference>
<gene>
    <name evidence="2" type="ORF">HMPREF1983_00286</name>
</gene>
<accession>U2QBG2</accession>
<dbReference type="HOGENOM" id="CLU_072993_2_0_9"/>
<dbReference type="EMBL" id="AWVP01000016">
    <property type="protein sequence ID" value="ERK60185.1"/>
    <property type="molecule type" value="Genomic_DNA"/>
</dbReference>
<evidence type="ECO:0000259" key="1">
    <source>
        <dbReference type="Pfam" id="PF07883"/>
    </source>
</evidence>
<dbReference type="SUPFAM" id="SSF51182">
    <property type="entry name" value="RmlC-like cupins"/>
    <property type="match status" value="1"/>
</dbReference>
<dbReference type="InterPro" id="IPR047263">
    <property type="entry name" value="HNL-like_cupin"/>
</dbReference>
<dbReference type="PANTHER" id="PTHR43698:SF1">
    <property type="entry name" value="BLL4564 PROTEIN"/>
    <property type="match status" value="1"/>
</dbReference>
<reference evidence="2 3" key="1">
    <citation type="submission" date="2013-08" db="EMBL/GenBank/DDBJ databases">
        <authorList>
            <person name="Weinstock G."/>
            <person name="Sodergren E."/>
            <person name="Wylie T."/>
            <person name="Fulton L."/>
            <person name="Fulton R."/>
            <person name="Fronick C."/>
            <person name="O'Laughlin M."/>
            <person name="Godfrey J."/>
            <person name="Miner T."/>
            <person name="Herter B."/>
            <person name="Appelbaum E."/>
            <person name="Cordes M."/>
            <person name="Lek S."/>
            <person name="Wollam A."/>
            <person name="Pepin K.H."/>
            <person name="Palsikar V.B."/>
            <person name="Mitreva M."/>
            <person name="Wilson R.K."/>
        </authorList>
    </citation>
    <scope>NUCLEOTIDE SEQUENCE [LARGE SCALE GENOMIC DNA]</scope>
    <source>
        <strain evidence="2 3">ATCC 700627</strain>
    </source>
</reference>
<evidence type="ECO:0000313" key="2">
    <source>
        <dbReference type="EMBL" id="ERK60185.1"/>
    </source>
</evidence>
<dbReference type="Proteomes" id="UP000016637">
    <property type="component" value="Unassembled WGS sequence"/>
</dbReference>
<dbReference type="InterPro" id="IPR014710">
    <property type="entry name" value="RmlC-like_jellyroll"/>
</dbReference>
<dbReference type="InterPro" id="IPR013096">
    <property type="entry name" value="Cupin_2"/>
</dbReference>
<dbReference type="CDD" id="cd02233">
    <property type="entry name" value="cupin_HNL-like"/>
    <property type="match status" value="1"/>
</dbReference>
<dbReference type="InterPro" id="IPR011051">
    <property type="entry name" value="RmlC_Cupin_sf"/>
</dbReference>
<organism evidence="2 3">
    <name type="scientific">Gemella bergeri ATCC 700627</name>
    <dbReference type="NCBI Taxonomy" id="1321820"/>
    <lineage>
        <taxon>Bacteria</taxon>
        <taxon>Bacillati</taxon>
        <taxon>Bacillota</taxon>
        <taxon>Bacilli</taxon>
        <taxon>Bacillales</taxon>
        <taxon>Gemellaceae</taxon>
        <taxon>Gemella</taxon>
    </lineage>
</organism>
<dbReference type="Gene3D" id="2.60.120.10">
    <property type="entry name" value="Jelly Rolls"/>
    <property type="match status" value="1"/>
</dbReference>
<proteinExistence type="predicted"/>
<evidence type="ECO:0000313" key="3">
    <source>
        <dbReference type="Proteomes" id="UP000016637"/>
    </source>
</evidence>
<name>U2QBG2_9BACL</name>
<dbReference type="eggNOG" id="COG1917">
    <property type="taxonomic scope" value="Bacteria"/>
</dbReference>
<sequence>MSVMGKFEPLFNLGTQNINYKEFFIGESYINMLVSDKDIDVKIANVTFEPACINDWHIHHDGYQILMITDGEGWYQEENKSAQKLTKGDVIVIKDGVKHWHGATKDSWFSHVAITTGTAEWLEKVIDSEYNKL</sequence>
<comment type="caution">
    <text evidence="2">The sequence shown here is derived from an EMBL/GenBank/DDBJ whole genome shotgun (WGS) entry which is preliminary data.</text>
</comment>